<feature type="domain" description="SCP2" evidence="1">
    <location>
        <begin position="10"/>
        <end position="103"/>
    </location>
</feature>
<dbReference type="EMBL" id="CP033433">
    <property type="protein sequence ID" value="AYQ73903.1"/>
    <property type="molecule type" value="Genomic_DNA"/>
</dbReference>
<dbReference type="AlphaFoldDB" id="A0A3G3K0F8"/>
<dbReference type="KEGG" id="coh:EAV92_15760"/>
<organism evidence="2 3">
    <name type="scientific">Cohnella candidum</name>
    <dbReference type="NCBI Taxonomy" id="2674991"/>
    <lineage>
        <taxon>Bacteria</taxon>
        <taxon>Bacillati</taxon>
        <taxon>Bacillota</taxon>
        <taxon>Bacilli</taxon>
        <taxon>Bacillales</taxon>
        <taxon>Paenibacillaceae</taxon>
        <taxon>Cohnella</taxon>
    </lineage>
</organism>
<protein>
    <submittedName>
        <fullName evidence="2">Sterol carrier protein</fullName>
    </submittedName>
</protein>
<dbReference type="InterPro" id="IPR036527">
    <property type="entry name" value="SCP2_sterol-bd_dom_sf"/>
</dbReference>
<dbReference type="Pfam" id="PF02036">
    <property type="entry name" value="SCP2"/>
    <property type="match status" value="1"/>
</dbReference>
<evidence type="ECO:0000259" key="1">
    <source>
        <dbReference type="Pfam" id="PF02036"/>
    </source>
</evidence>
<gene>
    <name evidence="2" type="ORF">EAV92_15760</name>
</gene>
<dbReference type="Gene3D" id="3.30.1050.10">
    <property type="entry name" value="SCP2 sterol-binding domain"/>
    <property type="match status" value="1"/>
</dbReference>
<dbReference type="SUPFAM" id="SSF55718">
    <property type="entry name" value="SCP-like"/>
    <property type="match status" value="1"/>
</dbReference>
<keyword evidence="3" id="KW-1185">Reference proteome</keyword>
<name>A0A3G3K0F8_9BACL</name>
<accession>A0A3G3K0F8</accession>
<dbReference type="Proteomes" id="UP000269097">
    <property type="component" value="Chromosome"/>
</dbReference>
<reference evidence="2 3" key="1">
    <citation type="submission" date="2018-10" db="EMBL/GenBank/DDBJ databases">
        <title>Genome Sequence of Cohnella sp.</title>
        <authorList>
            <person name="Srinivasan S."/>
            <person name="Kim M.K."/>
        </authorList>
    </citation>
    <scope>NUCLEOTIDE SEQUENCE [LARGE SCALE GENOMIC DNA]</scope>
    <source>
        <strain evidence="2 3">18JY8-7</strain>
    </source>
</reference>
<evidence type="ECO:0000313" key="2">
    <source>
        <dbReference type="EMBL" id="AYQ73903.1"/>
    </source>
</evidence>
<dbReference type="InterPro" id="IPR003033">
    <property type="entry name" value="SCP2_sterol-bd_dom"/>
</dbReference>
<sequence length="107" mass="11775">MGAIEELRKLAEAMNADPEPIRSLQTVYQFNLTDGASYQASFRDGTVTVTEGTPDEPACTLTLSEANFFKLLRDDLNATMAFMLGTLKVEGKIGLALKLQEALRQYV</sequence>
<proteinExistence type="predicted"/>
<dbReference type="RefSeq" id="WP_123041987.1">
    <property type="nucleotide sequence ID" value="NZ_CP033433.1"/>
</dbReference>
<dbReference type="PANTHER" id="PTHR10094:SF25">
    <property type="entry name" value="SCP2 STEROL-BINDING DOMAIN-CONTAINING PROTEIN 1"/>
    <property type="match status" value="1"/>
</dbReference>
<evidence type="ECO:0000313" key="3">
    <source>
        <dbReference type="Proteomes" id="UP000269097"/>
    </source>
</evidence>
<dbReference type="PANTHER" id="PTHR10094">
    <property type="entry name" value="STEROL CARRIER PROTEIN 2 SCP-2 FAMILY PROTEIN"/>
    <property type="match status" value="1"/>
</dbReference>
<dbReference type="GO" id="GO:0005829">
    <property type="term" value="C:cytosol"/>
    <property type="evidence" value="ECO:0007669"/>
    <property type="project" value="TreeGrafter"/>
</dbReference>